<dbReference type="PRINTS" id="PR00368">
    <property type="entry name" value="FADPNR"/>
</dbReference>
<evidence type="ECO:0000256" key="1">
    <source>
        <dbReference type="ARBA" id="ARBA00001974"/>
    </source>
</evidence>
<dbReference type="InterPro" id="IPR028202">
    <property type="entry name" value="Reductase_C"/>
</dbReference>
<dbReference type="InterPro" id="IPR023753">
    <property type="entry name" value="FAD/NAD-binding_dom"/>
</dbReference>
<keyword evidence="2" id="KW-0285">Flavoprotein</keyword>
<dbReference type="InterPro" id="IPR036188">
    <property type="entry name" value="FAD/NAD-bd_sf"/>
</dbReference>
<dbReference type="SUPFAM" id="SSF55424">
    <property type="entry name" value="FAD/NAD-linked reductases, dimerisation (C-terminal) domain"/>
    <property type="match status" value="1"/>
</dbReference>
<comment type="cofactor">
    <cofactor evidence="1">
        <name>FAD</name>
        <dbReference type="ChEBI" id="CHEBI:57692"/>
    </cofactor>
</comment>
<dbReference type="PRINTS" id="PR00411">
    <property type="entry name" value="PNDRDTASEI"/>
</dbReference>
<dbReference type="GO" id="GO:0016651">
    <property type="term" value="F:oxidoreductase activity, acting on NAD(P)H"/>
    <property type="evidence" value="ECO:0007669"/>
    <property type="project" value="TreeGrafter"/>
</dbReference>
<dbReference type="InterPro" id="IPR050446">
    <property type="entry name" value="FAD-oxidoreductase/Apoptosis"/>
</dbReference>
<evidence type="ECO:0000256" key="2">
    <source>
        <dbReference type="ARBA" id="ARBA00022630"/>
    </source>
</evidence>
<dbReference type="SUPFAM" id="SSF51905">
    <property type="entry name" value="FAD/NAD(P)-binding domain"/>
    <property type="match status" value="1"/>
</dbReference>
<proteinExistence type="predicted"/>
<evidence type="ECO:0000259" key="6">
    <source>
        <dbReference type="Pfam" id="PF14759"/>
    </source>
</evidence>
<name>A0A6J4S4L0_9ACTN</name>
<dbReference type="Gene3D" id="3.30.390.30">
    <property type="match status" value="1"/>
</dbReference>
<dbReference type="PANTHER" id="PTHR43557:SF2">
    <property type="entry name" value="RIESKE DOMAIN-CONTAINING PROTEIN-RELATED"/>
    <property type="match status" value="1"/>
</dbReference>
<keyword evidence="3" id="KW-0274">FAD</keyword>
<dbReference type="GO" id="GO:0005737">
    <property type="term" value="C:cytoplasm"/>
    <property type="evidence" value="ECO:0007669"/>
    <property type="project" value="TreeGrafter"/>
</dbReference>
<organism evidence="7">
    <name type="scientific">uncultured Solirubrobacterales bacterium</name>
    <dbReference type="NCBI Taxonomy" id="768556"/>
    <lineage>
        <taxon>Bacteria</taxon>
        <taxon>Bacillati</taxon>
        <taxon>Actinomycetota</taxon>
        <taxon>Thermoleophilia</taxon>
        <taxon>Solirubrobacterales</taxon>
        <taxon>environmental samples</taxon>
    </lineage>
</organism>
<dbReference type="Pfam" id="PF07992">
    <property type="entry name" value="Pyr_redox_2"/>
    <property type="match status" value="1"/>
</dbReference>
<evidence type="ECO:0000259" key="5">
    <source>
        <dbReference type="Pfam" id="PF07992"/>
    </source>
</evidence>
<dbReference type="PANTHER" id="PTHR43557">
    <property type="entry name" value="APOPTOSIS-INDUCING FACTOR 1"/>
    <property type="match status" value="1"/>
</dbReference>
<dbReference type="Pfam" id="PF14759">
    <property type="entry name" value="Reductase_C"/>
    <property type="match status" value="1"/>
</dbReference>
<dbReference type="Gene3D" id="3.50.50.60">
    <property type="entry name" value="FAD/NAD(P)-binding domain"/>
    <property type="match status" value="2"/>
</dbReference>
<dbReference type="InterPro" id="IPR016156">
    <property type="entry name" value="FAD/NAD-linked_Rdtase_dimer_sf"/>
</dbReference>
<protein>
    <submittedName>
        <fullName evidence="7">Ferredoxin reductase</fullName>
    </submittedName>
</protein>
<dbReference type="EMBL" id="CADCVU010000036">
    <property type="protein sequence ID" value="CAA9485118.1"/>
    <property type="molecule type" value="Genomic_DNA"/>
</dbReference>
<keyword evidence="4" id="KW-0560">Oxidoreductase</keyword>
<feature type="domain" description="Reductase C-terminal" evidence="6">
    <location>
        <begin position="326"/>
        <end position="409"/>
    </location>
</feature>
<evidence type="ECO:0000256" key="4">
    <source>
        <dbReference type="ARBA" id="ARBA00023002"/>
    </source>
</evidence>
<evidence type="ECO:0000256" key="3">
    <source>
        <dbReference type="ARBA" id="ARBA00022827"/>
    </source>
</evidence>
<gene>
    <name evidence="7" type="ORF">AVDCRST_MAG45-402</name>
</gene>
<feature type="domain" description="FAD/NAD(P)-binding" evidence="5">
    <location>
        <begin position="7"/>
        <end position="307"/>
    </location>
</feature>
<dbReference type="PROSITE" id="PS51257">
    <property type="entry name" value="PROKAR_LIPOPROTEIN"/>
    <property type="match status" value="1"/>
</dbReference>
<reference evidence="7" key="1">
    <citation type="submission" date="2020-02" db="EMBL/GenBank/DDBJ databases">
        <authorList>
            <person name="Meier V. D."/>
        </authorList>
    </citation>
    <scope>NUCLEOTIDE SEQUENCE</scope>
    <source>
        <strain evidence="7">AVDCRST_MAG45</strain>
    </source>
</reference>
<dbReference type="AlphaFoldDB" id="A0A6J4S4L0"/>
<accession>A0A6J4S4L0</accession>
<sequence length="412" mass="43356">MAERGVDFLIVGGGIAGASCAETLRAEGAEGSILVIGREPDAPYHRPPLSKGYLRGEEGREELLIHPDGWWEDQGIELLTRTSVMKLDPGERTARLSSKEDVRFDRALLATGANVRRLRIEGAGLEGIHYLRAVGNSDAIRADADAAERVVVVGGSYIACEVAATLAARGANCAMVMQEATTLERSFGAEVGSFFQRVLEEHGVSVLTGDELERLEGDGERVGRAVTAGGQELECDAVVIGAGVMPDVMLARQAGLELGGSGGIVCSSGLETSAKGIFAAGDAAEYDSSLHGERVRIEHWEVAREQGATAACNMLGRGVAHESVPYFWSDLAGWASLEYVSGGGRVDGDPVVRGSLADGGFSAFWLAEDGRLSAALSVGRPGEVEEARHLIADRASPDPDALVDPQSRLFAA</sequence>
<evidence type="ECO:0000313" key="7">
    <source>
        <dbReference type="EMBL" id="CAA9485118.1"/>
    </source>
</evidence>